<feature type="region of interest" description="Disordered" evidence="1">
    <location>
        <begin position="1"/>
        <end position="24"/>
    </location>
</feature>
<name>A0A5J9WDW1_9POAL</name>
<reference evidence="4 5" key="1">
    <citation type="journal article" date="2019" name="Sci. Rep.">
        <title>A high-quality genome of Eragrostis curvula grass provides insights into Poaceae evolution and supports new strategies to enhance forage quality.</title>
        <authorList>
            <person name="Carballo J."/>
            <person name="Santos B.A.C.M."/>
            <person name="Zappacosta D."/>
            <person name="Garbus I."/>
            <person name="Selva J.P."/>
            <person name="Gallo C.A."/>
            <person name="Diaz A."/>
            <person name="Albertini E."/>
            <person name="Caccamo M."/>
            <person name="Echenique V."/>
        </authorList>
    </citation>
    <scope>NUCLEOTIDE SEQUENCE [LARGE SCALE GENOMIC DNA]</scope>
    <source>
        <strain evidence="5">cv. Victoria</strain>
        <tissue evidence="4">Leaf</tissue>
    </source>
</reference>
<feature type="non-terminal residue" evidence="4">
    <location>
        <position position="1"/>
    </location>
</feature>
<evidence type="ECO:0000313" key="4">
    <source>
        <dbReference type="EMBL" id="TVU46213.1"/>
    </source>
</evidence>
<dbReference type="Proteomes" id="UP000324897">
    <property type="component" value="Chromosome 5"/>
</dbReference>
<dbReference type="InterPro" id="IPR046527">
    <property type="entry name" value="PIR2-like_helical"/>
</dbReference>
<dbReference type="InterPro" id="IPR022059">
    <property type="entry name" value="DUF3615"/>
</dbReference>
<proteinExistence type="predicted"/>
<feature type="domain" description="DUF3615" evidence="2">
    <location>
        <begin position="521"/>
        <end position="632"/>
    </location>
</feature>
<evidence type="ECO:0000256" key="1">
    <source>
        <dbReference type="SAM" id="MobiDB-lite"/>
    </source>
</evidence>
<organism evidence="4 5">
    <name type="scientific">Eragrostis curvula</name>
    <name type="common">weeping love grass</name>
    <dbReference type="NCBI Taxonomy" id="38414"/>
    <lineage>
        <taxon>Eukaryota</taxon>
        <taxon>Viridiplantae</taxon>
        <taxon>Streptophyta</taxon>
        <taxon>Embryophyta</taxon>
        <taxon>Tracheophyta</taxon>
        <taxon>Spermatophyta</taxon>
        <taxon>Magnoliopsida</taxon>
        <taxon>Liliopsida</taxon>
        <taxon>Poales</taxon>
        <taxon>Poaceae</taxon>
        <taxon>PACMAD clade</taxon>
        <taxon>Chloridoideae</taxon>
        <taxon>Eragrostideae</taxon>
        <taxon>Eragrostidinae</taxon>
        <taxon>Eragrostis</taxon>
    </lineage>
</organism>
<dbReference type="Pfam" id="PF12274">
    <property type="entry name" value="DUF3615"/>
    <property type="match status" value="1"/>
</dbReference>
<comment type="caution">
    <text evidence="4">The sequence shown here is derived from an EMBL/GenBank/DDBJ whole genome shotgun (WGS) entry which is preliminary data.</text>
</comment>
<feature type="domain" description="PIR2-like helical" evidence="3">
    <location>
        <begin position="37"/>
        <end position="184"/>
    </location>
</feature>
<protein>
    <submittedName>
        <fullName evidence="4">Uncharacterized protein</fullName>
    </submittedName>
</protein>
<evidence type="ECO:0000259" key="3">
    <source>
        <dbReference type="Pfam" id="PF20235"/>
    </source>
</evidence>
<dbReference type="EMBL" id="RWGY01000004">
    <property type="protein sequence ID" value="TVU46213.1"/>
    <property type="molecule type" value="Genomic_DNA"/>
</dbReference>
<keyword evidence="5" id="KW-1185">Reference proteome</keyword>
<feature type="domain" description="PIR2-like helical" evidence="3">
    <location>
        <begin position="299"/>
        <end position="413"/>
    </location>
</feature>
<sequence>MAGKRRRGGGPSPRPRTYSGERSERLAHNRSALLGVINGLYAAALERLPVDEMPALVPRLLKAGPCVGFSDPVSNIIVNTVSTYSRRVPDRREPAVSSSDGGKAASRRRTRRKALSRAVADAGDVAYRRSPRRSLLRDMPVAARSLEALVAFLTYYFRYLPVSEAIEYLLLAKADVLAAVRLVEADRNSSGGGFSLASRTTKTAFRCAALASCHPKPRALVNRSYSLAARMEEASQLLGTTEGCLSCNTIEAITGLLTTKRQEALNDVAVTRPPQFLQELMSKQAPFFPTKSLKSVLLDRIYALYLDALARLPRDALRNRYHRGLLRAGHCYGPLKDAVSNIVLNAVWYETMFPPQKRVSVSMISSRSLVRVACRSLRGLVEYLRASFRMVSEHQAMRYLLFTGANLWEAMDMARREGHVERTGLGQDGAYKAAAIAAMHPDPDAVTEFFVSTFPSMSLSLKSTEPSLFDVQLLSQMLLPFRSTHNGTVQTAPELSEGGSKVLSWIQNDFKQEELFVRGKVTAALKKYTQQMGGPEYELHIICGLNRNVANSYGWGLEYGPGHMRPRKTQYSHVNFLASRKDLNSSAPVLFFAECSNNEDVIGESSCWPVMGDPGKLRCFHCEKEGAKIVHPDTDKYKDRDIYFERMACKDLGVMTVDDTSERLITSSMDICEVDCIYFDANRDTKCANFLNARARIFERSFLV</sequence>
<dbReference type="OrthoDB" id="683406at2759"/>
<accession>A0A5J9WDW1</accession>
<dbReference type="PANTHER" id="PTHR33120:SF53">
    <property type="entry name" value="OS03G0697833 PROTEIN"/>
    <property type="match status" value="1"/>
</dbReference>
<dbReference type="Pfam" id="PF20235">
    <property type="entry name" value="PIR2-like_helical"/>
    <property type="match status" value="2"/>
</dbReference>
<dbReference type="PANTHER" id="PTHR33120">
    <property type="entry name" value="EXPRESSED PROTEIN-RELATED"/>
    <property type="match status" value="1"/>
</dbReference>
<dbReference type="Gramene" id="TVU46213">
    <property type="protein sequence ID" value="TVU46213"/>
    <property type="gene ID" value="EJB05_05734"/>
</dbReference>
<feature type="region of interest" description="Disordered" evidence="1">
    <location>
        <begin position="88"/>
        <end position="113"/>
    </location>
</feature>
<dbReference type="AlphaFoldDB" id="A0A5J9WDW1"/>
<gene>
    <name evidence="4" type="ORF">EJB05_05734</name>
</gene>
<evidence type="ECO:0000259" key="2">
    <source>
        <dbReference type="Pfam" id="PF12274"/>
    </source>
</evidence>
<evidence type="ECO:0000313" key="5">
    <source>
        <dbReference type="Proteomes" id="UP000324897"/>
    </source>
</evidence>